<keyword evidence="2" id="KW-1003">Cell membrane</keyword>
<dbReference type="EMBL" id="JAHUZE010000003">
    <property type="protein sequence ID" value="MBV7379951.1"/>
    <property type="molecule type" value="Genomic_DNA"/>
</dbReference>
<keyword evidence="3 6" id="KW-0812">Transmembrane</keyword>
<dbReference type="PANTHER" id="PTHR30482:SF17">
    <property type="entry name" value="ABC TRANSPORTER ATP-BINDING PROTEIN"/>
    <property type="match status" value="1"/>
</dbReference>
<dbReference type="InterPro" id="IPR001851">
    <property type="entry name" value="ABC_transp_permease"/>
</dbReference>
<accession>A0ABS6T606</accession>
<evidence type="ECO:0000256" key="4">
    <source>
        <dbReference type="ARBA" id="ARBA00022989"/>
    </source>
</evidence>
<evidence type="ECO:0000256" key="3">
    <source>
        <dbReference type="ARBA" id="ARBA00022692"/>
    </source>
</evidence>
<feature type="transmembrane region" description="Helical" evidence="6">
    <location>
        <begin position="7"/>
        <end position="25"/>
    </location>
</feature>
<evidence type="ECO:0000313" key="7">
    <source>
        <dbReference type="EMBL" id="MBV7379951.1"/>
    </source>
</evidence>
<feature type="transmembrane region" description="Helical" evidence="6">
    <location>
        <begin position="155"/>
        <end position="175"/>
    </location>
</feature>
<gene>
    <name evidence="7" type="ORF">KJP28_13550</name>
</gene>
<evidence type="ECO:0000256" key="2">
    <source>
        <dbReference type="ARBA" id="ARBA00022475"/>
    </source>
</evidence>
<protein>
    <submittedName>
        <fullName evidence="7">Branched-chain amino acid ABC transporter permease</fullName>
    </submittedName>
</protein>
<feature type="transmembrane region" description="Helical" evidence="6">
    <location>
        <begin position="281"/>
        <end position="306"/>
    </location>
</feature>
<comment type="caution">
    <text evidence="7">The sequence shown here is derived from an EMBL/GenBank/DDBJ whole genome shotgun (WGS) entry which is preliminary data.</text>
</comment>
<sequence length="319" mass="33524">MTNLHRSIGAAAVIPLAAVALALIFPNQQAFLAQIAITALVVLSLDLVVGFAGLATLGHAAMYGAGAYGAALYALHVWAEPLTGLIVGGLAGATIAFLSALMLMRAHGLTFLMMTVAITQILYEIVNKSRAVTGGDDGLYGIVMQPLLGVFEFDFYGRLAFWYAAVVLWLVFLLLRHIVASPFGLTARAVRDDGDRVATLGGNIFGHRVALYTLSGAIAGLAGALSAQTVQVVGLHSLSVTFSADILVMLVMGGAGRLWGGLLGALVFMMIHHYAAEIDPVRWMLFVGAILVVIVLFLPKGLFGGLEALVNRLRGRAPA</sequence>
<organism evidence="7 8">
    <name type="scientific">Maritimibacter dapengensis</name>
    <dbReference type="NCBI Taxonomy" id="2836868"/>
    <lineage>
        <taxon>Bacteria</taxon>
        <taxon>Pseudomonadati</taxon>
        <taxon>Pseudomonadota</taxon>
        <taxon>Alphaproteobacteria</taxon>
        <taxon>Rhodobacterales</taxon>
        <taxon>Roseobacteraceae</taxon>
        <taxon>Maritimibacter</taxon>
    </lineage>
</organism>
<evidence type="ECO:0000256" key="6">
    <source>
        <dbReference type="SAM" id="Phobius"/>
    </source>
</evidence>
<feature type="transmembrane region" description="Helical" evidence="6">
    <location>
        <begin position="85"/>
        <end position="104"/>
    </location>
</feature>
<keyword evidence="5 6" id="KW-0472">Membrane</keyword>
<dbReference type="InterPro" id="IPR043428">
    <property type="entry name" value="LivM-like"/>
</dbReference>
<feature type="transmembrane region" description="Helical" evidence="6">
    <location>
        <begin position="31"/>
        <end position="54"/>
    </location>
</feature>
<dbReference type="RefSeq" id="WP_218393156.1">
    <property type="nucleotide sequence ID" value="NZ_JAHUZE010000003.1"/>
</dbReference>
<evidence type="ECO:0000256" key="1">
    <source>
        <dbReference type="ARBA" id="ARBA00004651"/>
    </source>
</evidence>
<dbReference type="Proteomes" id="UP000756530">
    <property type="component" value="Unassembled WGS sequence"/>
</dbReference>
<dbReference type="Pfam" id="PF02653">
    <property type="entry name" value="BPD_transp_2"/>
    <property type="match status" value="1"/>
</dbReference>
<feature type="transmembrane region" description="Helical" evidence="6">
    <location>
        <begin position="209"/>
        <end position="227"/>
    </location>
</feature>
<feature type="transmembrane region" description="Helical" evidence="6">
    <location>
        <begin position="109"/>
        <end position="126"/>
    </location>
</feature>
<proteinExistence type="predicted"/>
<keyword evidence="4 6" id="KW-1133">Transmembrane helix</keyword>
<name>A0ABS6T606_9RHOB</name>
<comment type="subcellular location">
    <subcellularLocation>
        <location evidence="1">Cell membrane</location>
        <topology evidence="1">Multi-pass membrane protein</topology>
    </subcellularLocation>
</comment>
<evidence type="ECO:0000313" key="8">
    <source>
        <dbReference type="Proteomes" id="UP000756530"/>
    </source>
</evidence>
<keyword evidence="8" id="KW-1185">Reference proteome</keyword>
<evidence type="ECO:0000256" key="5">
    <source>
        <dbReference type="ARBA" id="ARBA00023136"/>
    </source>
</evidence>
<feature type="transmembrane region" description="Helical" evidence="6">
    <location>
        <begin position="61"/>
        <end position="79"/>
    </location>
</feature>
<dbReference type="PANTHER" id="PTHR30482">
    <property type="entry name" value="HIGH-AFFINITY BRANCHED-CHAIN AMINO ACID TRANSPORT SYSTEM PERMEASE"/>
    <property type="match status" value="1"/>
</dbReference>
<dbReference type="CDD" id="cd06581">
    <property type="entry name" value="TM_PBP1_LivM_like"/>
    <property type="match status" value="1"/>
</dbReference>
<reference evidence="7 8" key="1">
    <citation type="submission" date="2021-05" db="EMBL/GenBank/DDBJ databases">
        <title>Culturable bacteria isolated from Daya Bay.</title>
        <authorList>
            <person name="Zheng W."/>
            <person name="Yu S."/>
            <person name="Huang Y."/>
        </authorList>
    </citation>
    <scope>NUCLEOTIDE SEQUENCE [LARGE SCALE GENOMIC DNA]</scope>
    <source>
        <strain evidence="7 8">DP4N28-5</strain>
    </source>
</reference>